<dbReference type="HOGENOM" id="CLU_026764_0_0_2"/>
<dbReference type="GO" id="GO:0140664">
    <property type="term" value="F:ATP-dependent DNA damage sensor activity"/>
    <property type="evidence" value="ECO:0007669"/>
    <property type="project" value="InterPro"/>
</dbReference>
<dbReference type="Gene3D" id="1.10.150.20">
    <property type="entry name" value="5' to 3' exonuclease, C-terminal subdomain"/>
    <property type="match status" value="1"/>
</dbReference>
<dbReference type="KEGG" id="hje:HacjB3_01075"/>
<keyword evidence="2 4" id="KW-0067">ATP-binding</keyword>
<dbReference type="OrthoDB" id="15514at2157"/>
<reference evidence="7 9" key="2">
    <citation type="journal article" date="2014" name="PLoS Genet.">
        <title>Phylogenetically driven sequencing of extremely halophilic archaea reveals strategies for static and dynamic osmo-response.</title>
        <authorList>
            <person name="Becker E.A."/>
            <person name="Seitzer P.M."/>
            <person name="Tritt A."/>
            <person name="Larsen D."/>
            <person name="Krusor M."/>
            <person name="Yao A.I."/>
            <person name="Wu D."/>
            <person name="Madern D."/>
            <person name="Eisen J.A."/>
            <person name="Darling A.E."/>
            <person name="Facciotti M.T."/>
        </authorList>
    </citation>
    <scope>NUCLEOTIDE SEQUENCE [LARGE SCALE GENOMIC DNA]</scope>
    <source>
        <strain evidence="7">B3</strain>
        <strain evidence="9">DSM 18796 / CECT 7217 / JCM 14584 / KCTC 4019 / B3</strain>
    </source>
</reference>
<comment type="function">
    <text evidence="4">Has ATPase and non-specific DNA-binding activities.</text>
</comment>
<dbReference type="SUPFAM" id="SSF52540">
    <property type="entry name" value="P-loop containing nucleoside triphosphate hydrolases"/>
    <property type="match status" value="1"/>
</dbReference>
<protein>
    <recommendedName>
        <fullName evidence="4">DNA-binding protein MutS2</fullName>
    </recommendedName>
</protein>
<comment type="cofactor">
    <cofactor evidence="4">
        <name>a divalent metal cation</name>
        <dbReference type="ChEBI" id="CHEBI:60240"/>
    </cofactor>
</comment>
<evidence type="ECO:0000259" key="5">
    <source>
        <dbReference type="SMART" id="SM00534"/>
    </source>
</evidence>
<dbReference type="Proteomes" id="UP000000390">
    <property type="component" value="Chromosome"/>
</dbReference>
<keyword evidence="1 4" id="KW-0547">Nucleotide-binding</keyword>
<dbReference type="PIRSF" id="PIRSF029254">
    <property type="entry name" value="MutS_C_archaeal"/>
    <property type="match status" value="1"/>
</dbReference>
<evidence type="ECO:0000313" key="9">
    <source>
        <dbReference type="Proteomes" id="UP000011645"/>
    </source>
</evidence>
<keyword evidence="9" id="KW-1185">Reference proteome</keyword>
<gene>
    <name evidence="4" type="primary">mutS2</name>
    <name evidence="6" type="ordered locus">HacjB3_01075</name>
    <name evidence="7" type="ORF">C497_18257</name>
</gene>
<feature type="domain" description="DNA mismatch repair proteins mutS family" evidence="5">
    <location>
        <begin position="472"/>
        <end position="653"/>
    </location>
</feature>
<dbReference type="InterPro" id="IPR045076">
    <property type="entry name" value="MutS"/>
</dbReference>
<evidence type="ECO:0000256" key="4">
    <source>
        <dbReference type="HAMAP-Rule" id="MF_00971"/>
    </source>
</evidence>
<dbReference type="Pfam" id="PF14520">
    <property type="entry name" value="HHH_5"/>
    <property type="match status" value="1"/>
</dbReference>
<dbReference type="Gene3D" id="3.40.50.300">
    <property type="entry name" value="P-loop containing nucleotide triphosphate hydrolases"/>
    <property type="match status" value="1"/>
</dbReference>
<dbReference type="STRING" id="795797.HacjB3_01075"/>
<dbReference type="PANTHER" id="PTHR11361:SF125">
    <property type="entry name" value="DNA-BINDING PROTEIN MUTS2"/>
    <property type="match status" value="1"/>
</dbReference>
<evidence type="ECO:0000313" key="8">
    <source>
        <dbReference type="Proteomes" id="UP000000390"/>
    </source>
</evidence>
<evidence type="ECO:0000256" key="1">
    <source>
        <dbReference type="ARBA" id="ARBA00022741"/>
    </source>
</evidence>
<dbReference type="InterPro" id="IPR000432">
    <property type="entry name" value="DNA_mismatch_repair_MutS_C"/>
</dbReference>
<dbReference type="HAMAP" id="MF_00971">
    <property type="entry name" value="MutS2_archaea"/>
    <property type="match status" value="1"/>
</dbReference>
<dbReference type="Proteomes" id="UP000011645">
    <property type="component" value="Unassembled WGS sequence"/>
</dbReference>
<dbReference type="SUPFAM" id="SSF47781">
    <property type="entry name" value="RuvA domain 2-like"/>
    <property type="match status" value="1"/>
</dbReference>
<dbReference type="RefSeq" id="WP_008418827.1">
    <property type="nucleotide sequence ID" value="NC_014297.1"/>
</dbReference>
<dbReference type="PANTHER" id="PTHR11361">
    <property type="entry name" value="DNA MISMATCH REPAIR PROTEIN MUTS FAMILY MEMBER"/>
    <property type="match status" value="1"/>
</dbReference>
<keyword evidence="4" id="KW-0378">Hydrolase</keyword>
<evidence type="ECO:0000256" key="2">
    <source>
        <dbReference type="ARBA" id="ARBA00022840"/>
    </source>
</evidence>
<dbReference type="GO" id="GO:0005524">
    <property type="term" value="F:ATP binding"/>
    <property type="evidence" value="ECO:0007669"/>
    <property type="project" value="UniProtKB-UniRule"/>
</dbReference>
<dbReference type="GO" id="GO:0016787">
    <property type="term" value="F:hydrolase activity"/>
    <property type="evidence" value="ECO:0007669"/>
    <property type="project" value="UniProtKB-KW"/>
</dbReference>
<organism evidence="6 8">
    <name type="scientific">Halalkalicoccus jeotgali (strain DSM 18796 / CECT 7217 / JCM 14584 / KCTC 4019 / B3)</name>
    <dbReference type="NCBI Taxonomy" id="795797"/>
    <lineage>
        <taxon>Archaea</taxon>
        <taxon>Methanobacteriati</taxon>
        <taxon>Methanobacteriota</taxon>
        <taxon>Stenosarchaea group</taxon>
        <taxon>Halobacteria</taxon>
        <taxon>Halobacteriales</taxon>
        <taxon>Halococcaceae</taxon>
        <taxon>Halalkalicoccus</taxon>
    </lineage>
</organism>
<dbReference type="GO" id="GO:0030983">
    <property type="term" value="F:mismatched DNA binding"/>
    <property type="evidence" value="ECO:0007669"/>
    <property type="project" value="InterPro"/>
</dbReference>
<accession>D8J527</accession>
<feature type="binding site" evidence="4">
    <location>
        <begin position="479"/>
        <end position="486"/>
    </location>
    <ligand>
        <name>ATP</name>
        <dbReference type="ChEBI" id="CHEBI:30616"/>
    </ligand>
</feature>
<sequence length="658" mass="70328">MEFESIPGVGAKTASALAELEDAKRALREGDVAALAGAPGISEGRAARIARGAIRREHDDSSRLLRTDRAREIHRELLALLQERAVTSYAKRRLETFYPSSSSSRIEEVQSFAQRATDRDPDPDVRGALAGVTPLEAPRQVRVRDRCLVTSDAETLAAAREAVPELPVEVCEDARGLADLARGYSTVIALDEAFTGVEVAGDVRVRPDALDDPAETVPERTLSFFAGNRESIRAAIAVHRTADLDPTCDLAALDDALSRLGPDGEVKDDAELERLSRAVSDLDASVHTAESVANDSLRGAIEKRDVTIEGTDLLSLAERGAGIDSLLSRELADEYDAAVEAAREHLIDALALDSGESEIARNAFPEEPTFPVEHDESVVGRLREELVARKERRATRGKRDLAADLAAFREPSASLVRAALELDVELAVARFAREFDCAMPAFGGAGIEIEGGRSPLLSEPLEAIEPVDYTVAGVTLLSGVNSGGKTSTLDLVCAVVILAQMGLPVPADCVRLERFSELHYHAKTQGTLDAGAFEGTVKEFADLASGGEGRLVLVDELESITEPGASAKIIAGLLEALNETDTTAVFVSHLAREIRAAADCELAVDGIEAVGLAEGELVVNRSPVKGRLARSTPELIVEKLAREEGTAIYDRLLGKFES</sequence>
<dbReference type="InterPro" id="IPR012401">
    <property type="entry name" value="DNA-bd_MutS2_arc"/>
</dbReference>
<proteinExistence type="inferred from homology"/>
<dbReference type="EMBL" id="CP002062">
    <property type="protein sequence ID" value="ADJ13608.1"/>
    <property type="molecule type" value="Genomic_DNA"/>
</dbReference>
<dbReference type="InterPro" id="IPR010994">
    <property type="entry name" value="RuvA_2-like"/>
</dbReference>
<name>D8J527_HALJB</name>
<comment type="similarity">
    <text evidence="4">Belongs to the DNA mismatch repair MutS family. Archaeal Muts2 subfamily.</text>
</comment>
<evidence type="ECO:0000256" key="3">
    <source>
        <dbReference type="ARBA" id="ARBA00023125"/>
    </source>
</evidence>
<dbReference type="InterPro" id="IPR027417">
    <property type="entry name" value="P-loop_NTPase"/>
</dbReference>
<dbReference type="PATRIC" id="fig|795797.18.peg.216"/>
<evidence type="ECO:0000313" key="7">
    <source>
        <dbReference type="EMBL" id="ELY33370.1"/>
    </source>
</evidence>
<dbReference type="eggNOG" id="arCOG02895">
    <property type="taxonomic scope" value="Archaea"/>
</dbReference>
<reference evidence="6 8" key="1">
    <citation type="journal article" date="2010" name="J. Bacteriol.">
        <title>Complete genome sequence of Halalkalicoccus jeotgali B3(T), an extremely halophilic archaeon.</title>
        <authorList>
            <person name="Roh S.W."/>
            <person name="Nam Y.D."/>
            <person name="Nam S.H."/>
            <person name="Choi S.H."/>
            <person name="Park H.S."/>
            <person name="Bae J.W."/>
        </authorList>
    </citation>
    <scope>NUCLEOTIDE SEQUENCE [LARGE SCALE GENOMIC DNA]</scope>
    <source>
        <strain evidence="6">B3</strain>
        <strain evidence="8">DSM 18796 / CECT 7217 / JCM 14584 / KCTC 4019 / B3</strain>
    </source>
</reference>
<dbReference type="GO" id="GO:0006298">
    <property type="term" value="P:mismatch repair"/>
    <property type="evidence" value="ECO:0007669"/>
    <property type="project" value="InterPro"/>
</dbReference>
<dbReference type="EMBL" id="AOHV01000043">
    <property type="protein sequence ID" value="ELY33370.1"/>
    <property type="molecule type" value="Genomic_DNA"/>
</dbReference>
<dbReference type="GeneID" id="9418009"/>
<dbReference type="SMART" id="SM00534">
    <property type="entry name" value="MUTSac"/>
    <property type="match status" value="1"/>
</dbReference>
<evidence type="ECO:0000313" key="6">
    <source>
        <dbReference type="EMBL" id="ADJ13608.1"/>
    </source>
</evidence>
<keyword evidence="3 4" id="KW-0238">DNA-binding</keyword>
<dbReference type="AlphaFoldDB" id="D8J527"/>